<feature type="transmembrane region" description="Helical" evidence="1">
    <location>
        <begin position="12"/>
        <end position="33"/>
    </location>
</feature>
<keyword evidence="1" id="KW-1133">Transmembrane helix</keyword>
<keyword evidence="1" id="KW-0472">Membrane</keyword>
<evidence type="ECO:0008006" key="4">
    <source>
        <dbReference type="Google" id="ProtNLM"/>
    </source>
</evidence>
<reference evidence="2 3" key="1">
    <citation type="submission" date="2021-01" db="EMBL/GenBank/DDBJ databases">
        <title>Genomic Encyclopedia of Type Strains, Phase IV (KMG-IV): sequencing the most valuable type-strain genomes for metagenomic binning, comparative biology and taxonomic classification.</title>
        <authorList>
            <person name="Goeker M."/>
        </authorList>
    </citation>
    <scope>NUCLEOTIDE SEQUENCE [LARGE SCALE GENOMIC DNA]</scope>
    <source>
        <strain evidence="2 3">DSM 27382</strain>
    </source>
</reference>
<evidence type="ECO:0000256" key="1">
    <source>
        <dbReference type="SAM" id="Phobius"/>
    </source>
</evidence>
<keyword evidence="1" id="KW-0812">Transmembrane</keyword>
<keyword evidence="3" id="KW-1185">Reference proteome</keyword>
<proteinExistence type="predicted"/>
<evidence type="ECO:0000313" key="3">
    <source>
        <dbReference type="Proteomes" id="UP000697472"/>
    </source>
</evidence>
<feature type="transmembrane region" description="Helical" evidence="1">
    <location>
        <begin position="53"/>
        <end position="76"/>
    </location>
</feature>
<sequence length="191" mass="21987">MNIFKTFKWFNYYNLFCYSLITVLIFFISHFIFSSLNHFQFRLVSFIITKMLTVTSVFLLFSGTVCILSLIIPLYASKGKLKIFKSLWVTHKIRCFSRFEKGKTSETNISVSATDAEKNLANAAVRTLTVSYYQDRAIVSIKLPENDNAQKLLLEKLPRLRDKLNALQNGYTFNDLTAENDRLYSAEGAIS</sequence>
<dbReference type="RefSeq" id="WP_205010564.1">
    <property type="nucleotide sequence ID" value="NZ_JAFBEH010000071.1"/>
</dbReference>
<dbReference type="Proteomes" id="UP000697472">
    <property type="component" value="Unassembled WGS sequence"/>
</dbReference>
<organism evidence="2 3">
    <name type="scientific">Streptococcus loxodontisalivarius</name>
    <dbReference type="NCBI Taxonomy" id="1349415"/>
    <lineage>
        <taxon>Bacteria</taxon>
        <taxon>Bacillati</taxon>
        <taxon>Bacillota</taxon>
        <taxon>Bacilli</taxon>
        <taxon>Lactobacillales</taxon>
        <taxon>Streptococcaceae</taxon>
        <taxon>Streptococcus</taxon>
    </lineage>
</organism>
<dbReference type="EMBL" id="JAFBEH010000071">
    <property type="protein sequence ID" value="MBM7643729.1"/>
    <property type="molecule type" value="Genomic_DNA"/>
</dbReference>
<name>A0ABS2PW91_9STRE</name>
<accession>A0ABS2PW91</accession>
<gene>
    <name evidence="2" type="ORF">JOC28_002040</name>
</gene>
<evidence type="ECO:0000313" key="2">
    <source>
        <dbReference type="EMBL" id="MBM7643729.1"/>
    </source>
</evidence>
<protein>
    <recommendedName>
        <fullName evidence="4">Alkaline shock response membrane anchor protein AmaP</fullName>
    </recommendedName>
</protein>
<comment type="caution">
    <text evidence="2">The sequence shown here is derived from an EMBL/GenBank/DDBJ whole genome shotgun (WGS) entry which is preliminary data.</text>
</comment>